<reference evidence="1" key="1">
    <citation type="submission" date="2020-12" db="EMBL/GenBank/DDBJ databases">
        <title>Methylobrevis albus sp. nov., isolated from fresh water lack sediment.</title>
        <authorList>
            <person name="Zou Q."/>
        </authorList>
    </citation>
    <scope>NUCLEOTIDE SEQUENCE</scope>
    <source>
        <strain evidence="1">L22</strain>
    </source>
</reference>
<sequence length="353" mass="37818">MAAAKSGRDLVAYFAGHLANLVNGNDHLGDGEPHADVRAFRLYEKVQRLLTGNRQYAEGLVGVWAYPAPADVEQAAEHYFDIVLDRPIGRRGDKPSSADNLRAAVADRAAGPVAASEPGEALSTWKALTGGPARIRRFTERQQLYGLSNLILKCLDASNRPYAEVLRLGLCPRDWLVGDETVPVNTLKATNAFLKHLKAAMGGEYGRRPSPEQLAAAFAAAPIPGCADANAFAATPFGGAVLSRLAGQDHTFFVSFDDIEATIADSVPDEDDAPLMDAEEALPLLEQAVRAGVVEADEKALLAAILDGRPLAEAMRSDLGLRRRLKQRFDNDLEAYVADLSGRVAAFMRSAAG</sequence>
<accession>A0A931HZC1</accession>
<comment type="caution">
    <text evidence="1">The sequence shown here is derived from an EMBL/GenBank/DDBJ whole genome shotgun (WGS) entry which is preliminary data.</text>
</comment>
<evidence type="ECO:0000313" key="1">
    <source>
        <dbReference type="EMBL" id="MBH0236450.1"/>
    </source>
</evidence>
<evidence type="ECO:0000313" key="2">
    <source>
        <dbReference type="Proteomes" id="UP000631694"/>
    </source>
</evidence>
<organism evidence="1 2">
    <name type="scientific">Methylobrevis albus</name>
    <dbReference type="NCBI Taxonomy" id="2793297"/>
    <lineage>
        <taxon>Bacteria</taxon>
        <taxon>Pseudomonadati</taxon>
        <taxon>Pseudomonadota</taxon>
        <taxon>Alphaproteobacteria</taxon>
        <taxon>Hyphomicrobiales</taxon>
        <taxon>Pleomorphomonadaceae</taxon>
        <taxon>Methylobrevis</taxon>
    </lineage>
</organism>
<dbReference type="RefSeq" id="WP_197309555.1">
    <property type="nucleotide sequence ID" value="NZ_JADZLT010000037.1"/>
</dbReference>
<keyword evidence="2" id="KW-1185">Reference proteome</keyword>
<protein>
    <submittedName>
        <fullName evidence="1">Uncharacterized protein</fullName>
    </submittedName>
</protein>
<gene>
    <name evidence="1" type="ORF">I5731_01320</name>
</gene>
<dbReference type="AlphaFoldDB" id="A0A931HZC1"/>
<proteinExistence type="predicted"/>
<dbReference type="Proteomes" id="UP000631694">
    <property type="component" value="Unassembled WGS sequence"/>
</dbReference>
<name>A0A931HZC1_9HYPH</name>
<dbReference type="EMBL" id="JADZLT010000037">
    <property type="protein sequence ID" value="MBH0236450.1"/>
    <property type="molecule type" value="Genomic_DNA"/>
</dbReference>